<name>A0A844EC49_9LACO</name>
<reference evidence="1 2" key="1">
    <citation type="submission" date="2019-11" db="EMBL/GenBank/DDBJ databases">
        <title>Draft Genome Sequence of Plant Growth-Promoting Rhizosphere-Associated Bacteria.</title>
        <authorList>
            <person name="Vasilyev I.Y."/>
            <person name="Radchenko V."/>
            <person name="Ilnitskaya E.V."/>
        </authorList>
    </citation>
    <scope>NUCLEOTIDE SEQUENCE [LARGE SCALE GENOMIC DNA]</scope>
    <source>
        <strain evidence="1 2">VRA_07sq_f</strain>
    </source>
</reference>
<dbReference type="EMBL" id="WKKY01000307">
    <property type="protein sequence ID" value="MSE21197.1"/>
    <property type="molecule type" value="Genomic_DNA"/>
</dbReference>
<proteinExistence type="predicted"/>
<protein>
    <submittedName>
        <fullName evidence="1">Sodium:proton antiporter</fullName>
    </submittedName>
</protein>
<organism evidence="1 2">
    <name type="scientific">Lentilactobacillus parabuchneri</name>
    <dbReference type="NCBI Taxonomy" id="152331"/>
    <lineage>
        <taxon>Bacteria</taxon>
        <taxon>Bacillati</taxon>
        <taxon>Bacillota</taxon>
        <taxon>Bacilli</taxon>
        <taxon>Lactobacillales</taxon>
        <taxon>Lactobacillaceae</taxon>
        <taxon>Lentilactobacillus</taxon>
    </lineage>
</organism>
<evidence type="ECO:0000313" key="2">
    <source>
        <dbReference type="Proteomes" id="UP000491237"/>
    </source>
</evidence>
<feature type="non-terminal residue" evidence="1">
    <location>
        <position position="1"/>
    </location>
</feature>
<comment type="caution">
    <text evidence="1">The sequence shown here is derived from an EMBL/GenBank/DDBJ whole genome shotgun (WGS) entry which is preliminary data.</text>
</comment>
<sequence>ELIQDSLQTGKIDSALAEKLQSRISTDEMTYLQNVEVFRD</sequence>
<dbReference type="AlphaFoldDB" id="A0A844EC49"/>
<dbReference type="Proteomes" id="UP000491237">
    <property type="component" value="Unassembled WGS sequence"/>
</dbReference>
<gene>
    <name evidence="1" type="ORF">GKC44_08065</name>
</gene>
<evidence type="ECO:0000313" key="1">
    <source>
        <dbReference type="EMBL" id="MSE21197.1"/>
    </source>
</evidence>
<accession>A0A844EC49</accession>